<keyword evidence="1" id="KW-0378">Hydrolase</keyword>
<comment type="caution">
    <text evidence="4">The sequence shown here is derived from an EMBL/GenBank/DDBJ whole genome shotgun (WGS) entry which is preliminary data.</text>
</comment>
<dbReference type="InterPro" id="IPR017853">
    <property type="entry name" value="GH"/>
</dbReference>
<dbReference type="GO" id="GO:0045493">
    <property type="term" value="P:xylan catabolic process"/>
    <property type="evidence" value="ECO:0007669"/>
    <property type="project" value="InterPro"/>
</dbReference>
<keyword evidence="2" id="KW-0732">Signal</keyword>
<dbReference type="GO" id="GO:0009044">
    <property type="term" value="F:xylan 1,4-beta-xylosidase activity"/>
    <property type="evidence" value="ECO:0007669"/>
    <property type="project" value="InterPro"/>
</dbReference>
<dbReference type="SUPFAM" id="SSF51445">
    <property type="entry name" value="(Trans)glycosidases"/>
    <property type="match status" value="1"/>
</dbReference>
<evidence type="ECO:0000256" key="2">
    <source>
        <dbReference type="SAM" id="SignalP"/>
    </source>
</evidence>
<accession>A0A5A7R8M7</accession>
<evidence type="ECO:0000313" key="4">
    <source>
        <dbReference type="EMBL" id="GER53808.1"/>
    </source>
</evidence>
<dbReference type="GO" id="GO:0031222">
    <property type="term" value="P:arabinan catabolic process"/>
    <property type="evidence" value="ECO:0007669"/>
    <property type="project" value="TreeGrafter"/>
</dbReference>
<feature type="chain" id="PRO_5022748782" evidence="2">
    <location>
        <begin position="23"/>
        <end position="318"/>
    </location>
</feature>
<dbReference type="OrthoDB" id="47059at2759"/>
<evidence type="ECO:0000259" key="3">
    <source>
        <dbReference type="Pfam" id="PF00933"/>
    </source>
</evidence>
<feature type="domain" description="Glycoside hydrolase family 3 N-terminal" evidence="3">
    <location>
        <begin position="115"/>
        <end position="300"/>
    </location>
</feature>
<gene>
    <name evidence="4" type="ORF">STAS_31356</name>
</gene>
<sequence length="318" mass="35454">MTPFILLTASILLCSITHPIRAADPDQTRVPPYSCDPTRDPSTISYPFCNPGLPVETRARDLVSRLTLDEKISQLVNRAAAIPRLGVPYYQWWSEALHGVAMARGVENGVSFNWTIRAATSFPQVILTAATFDADLWYRIGKVIGTEARAIYNTGEAIGMTFWTPNINIFRDPRWGRGQETPGEDPILTSKYAVSFVRGIQGDSIQGGQLKDGRLLVSACCKHFTAYDLDNWQGINRFIFDAKVTKQDMADTFQPPFKSCVEDGRASGIMCAYNKVNGVPNCADYDLLTKTARKDWGFQGYSRQLQIHYSSCSTSRIN</sequence>
<evidence type="ECO:0000313" key="5">
    <source>
        <dbReference type="Proteomes" id="UP000325081"/>
    </source>
</evidence>
<dbReference type="AlphaFoldDB" id="A0A5A7R8M7"/>
<dbReference type="InterPro" id="IPR036962">
    <property type="entry name" value="Glyco_hydro_3_N_sf"/>
</dbReference>
<dbReference type="Proteomes" id="UP000325081">
    <property type="component" value="Unassembled WGS sequence"/>
</dbReference>
<dbReference type="Pfam" id="PF00933">
    <property type="entry name" value="Glyco_hydro_3"/>
    <property type="match status" value="1"/>
</dbReference>
<protein>
    <submittedName>
        <fullName evidence="4">Beta-xylosidase 1</fullName>
    </submittedName>
</protein>
<dbReference type="GO" id="GO:0009505">
    <property type="term" value="C:plant-type cell wall"/>
    <property type="evidence" value="ECO:0007669"/>
    <property type="project" value="TreeGrafter"/>
</dbReference>
<reference evidence="5" key="1">
    <citation type="journal article" date="2019" name="Curr. Biol.">
        <title>Genome Sequence of Striga asiatica Provides Insight into the Evolution of Plant Parasitism.</title>
        <authorList>
            <person name="Yoshida S."/>
            <person name="Kim S."/>
            <person name="Wafula E.K."/>
            <person name="Tanskanen J."/>
            <person name="Kim Y.M."/>
            <person name="Honaas L."/>
            <person name="Yang Z."/>
            <person name="Spallek T."/>
            <person name="Conn C.E."/>
            <person name="Ichihashi Y."/>
            <person name="Cheong K."/>
            <person name="Cui S."/>
            <person name="Der J.P."/>
            <person name="Gundlach H."/>
            <person name="Jiao Y."/>
            <person name="Hori C."/>
            <person name="Ishida J.K."/>
            <person name="Kasahara H."/>
            <person name="Kiba T."/>
            <person name="Kim M.S."/>
            <person name="Koo N."/>
            <person name="Laohavisit A."/>
            <person name="Lee Y.H."/>
            <person name="Lumba S."/>
            <person name="McCourt P."/>
            <person name="Mortimer J.C."/>
            <person name="Mutuku J.M."/>
            <person name="Nomura T."/>
            <person name="Sasaki-Sekimoto Y."/>
            <person name="Seto Y."/>
            <person name="Wang Y."/>
            <person name="Wakatake T."/>
            <person name="Sakakibara H."/>
            <person name="Demura T."/>
            <person name="Yamaguchi S."/>
            <person name="Yoneyama K."/>
            <person name="Manabe R.I."/>
            <person name="Nelson D.C."/>
            <person name="Schulman A.H."/>
            <person name="Timko M.P."/>
            <person name="dePamphilis C.W."/>
            <person name="Choi D."/>
            <person name="Shirasu K."/>
        </authorList>
    </citation>
    <scope>NUCLEOTIDE SEQUENCE [LARGE SCALE GENOMIC DNA]</scope>
    <source>
        <strain evidence="5">cv. UVA1</strain>
    </source>
</reference>
<organism evidence="4 5">
    <name type="scientific">Striga asiatica</name>
    <name type="common">Asiatic witchweed</name>
    <name type="synonym">Buchnera asiatica</name>
    <dbReference type="NCBI Taxonomy" id="4170"/>
    <lineage>
        <taxon>Eukaryota</taxon>
        <taxon>Viridiplantae</taxon>
        <taxon>Streptophyta</taxon>
        <taxon>Embryophyta</taxon>
        <taxon>Tracheophyta</taxon>
        <taxon>Spermatophyta</taxon>
        <taxon>Magnoliopsida</taxon>
        <taxon>eudicotyledons</taxon>
        <taxon>Gunneridae</taxon>
        <taxon>Pentapetalae</taxon>
        <taxon>asterids</taxon>
        <taxon>lamiids</taxon>
        <taxon>Lamiales</taxon>
        <taxon>Orobanchaceae</taxon>
        <taxon>Buchnereae</taxon>
        <taxon>Striga</taxon>
    </lineage>
</organism>
<name>A0A5A7R8M7_STRAF</name>
<dbReference type="Gene3D" id="3.20.20.300">
    <property type="entry name" value="Glycoside hydrolase, family 3, N-terminal domain"/>
    <property type="match status" value="1"/>
</dbReference>
<dbReference type="InterPro" id="IPR044993">
    <property type="entry name" value="BXL"/>
</dbReference>
<feature type="signal peptide" evidence="2">
    <location>
        <begin position="1"/>
        <end position="22"/>
    </location>
</feature>
<dbReference type="GO" id="GO:0046556">
    <property type="term" value="F:alpha-L-arabinofuranosidase activity"/>
    <property type="evidence" value="ECO:0007669"/>
    <property type="project" value="TreeGrafter"/>
</dbReference>
<evidence type="ECO:0000256" key="1">
    <source>
        <dbReference type="ARBA" id="ARBA00022801"/>
    </source>
</evidence>
<dbReference type="PANTHER" id="PTHR42721">
    <property type="entry name" value="SUGAR HYDROLASE-RELATED"/>
    <property type="match status" value="1"/>
</dbReference>
<dbReference type="PANTHER" id="PTHR42721:SF19">
    <property type="entry name" value="FIBRONECTIN TYPE III-LIKE DOMAIN-CONTAINING PROTEIN"/>
    <property type="match status" value="1"/>
</dbReference>
<keyword evidence="5" id="KW-1185">Reference proteome</keyword>
<dbReference type="EMBL" id="BKCP01010837">
    <property type="protein sequence ID" value="GER53808.1"/>
    <property type="molecule type" value="Genomic_DNA"/>
</dbReference>
<dbReference type="InterPro" id="IPR001764">
    <property type="entry name" value="Glyco_hydro_3_N"/>
</dbReference>
<proteinExistence type="predicted"/>